<keyword evidence="1" id="KW-0472">Membrane</keyword>
<dbReference type="InterPro" id="IPR002559">
    <property type="entry name" value="Transposase_11"/>
</dbReference>
<dbReference type="PANTHER" id="PTHR33258:SF1">
    <property type="entry name" value="TRANSPOSASE INSL FOR INSERTION SEQUENCE ELEMENT IS186A-RELATED"/>
    <property type="match status" value="1"/>
</dbReference>
<evidence type="ECO:0000259" key="2">
    <source>
        <dbReference type="Pfam" id="PF01609"/>
    </source>
</evidence>
<feature type="transmembrane region" description="Helical" evidence="1">
    <location>
        <begin position="42"/>
        <end position="59"/>
    </location>
</feature>
<dbReference type="PANTHER" id="PTHR33258">
    <property type="entry name" value="TRANSPOSASE INSL FOR INSERTION SEQUENCE ELEMENT IS186A-RELATED"/>
    <property type="match status" value="1"/>
</dbReference>
<protein>
    <submittedName>
        <fullName evidence="3">Putative transposase y4zB</fullName>
    </submittedName>
</protein>
<keyword evidence="4" id="KW-1185">Reference proteome</keyword>
<accession>A0A023DZ30</accession>
<name>A0A023DZ30_9PROT</name>
<dbReference type="GO" id="GO:0004803">
    <property type="term" value="F:transposase activity"/>
    <property type="evidence" value="ECO:0007669"/>
    <property type="project" value="InterPro"/>
</dbReference>
<gene>
    <name evidence="3" type="ORF">HE1_01133</name>
</gene>
<reference evidence="3 4" key="1">
    <citation type="journal article" date="2014" name="FEMS Microbiol. Lett.">
        <title>Draft genome sequences of three Holospora species (Holospora obtusa, Holospora undulata, and Holospora elegans), endonuclear symbiotic bacteria of the ciliate Paramecium caudatum.</title>
        <authorList>
            <person name="Dohra H."/>
            <person name="Tanaka K."/>
            <person name="Suzuki T."/>
            <person name="Fujishima M."/>
            <person name="Suzuki H."/>
        </authorList>
    </citation>
    <scope>NUCLEOTIDE SEQUENCE [LARGE SCALE GENOMIC DNA]</scope>
    <source>
        <strain evidence="3 4">E1</strain>
    </source>
</reference>
<evidence type="ECO:0000313" key="4">
    <source>
        <dbReference type="Proteomes" id="UP000024842"/>
    </source>
</evidence>
<dbReference type="EMBL" id="BAUP01000140">
    <property type="protein sequence ID" value="GAJ46791.1"/>
    <property type="molecule type" value="Genomic_DNA"/>
</dbReference>
<dbReference type="Pfam" id="PF01609">
    <property type="entry name" value="DDE_Tnp_1"/>
    <property type="match status" value="1"/>
</dbReference>
<dbReference type="Gene3D" id="3.90.350.10">
    <property type="entry name" value="Transposase Inhibitor Protein From Tn5, Chain A, domain 1"/>
    <property type="match status" value="1"/>
</dbReference>
<keyword evidence="1" id="KW-1133">Transmembrane helix</keyword>
<dbReference type="InterPro" id="IPR012337">
    <property type="entry name" value="RNaseH-like_sf"/>
</dbReference>
<dbReference type="GO" id="GO:0003677">
    <property type="term" value="F:DNA binding"/>
    <property type="evidence" value="ECO:0007669"/>
    <property type="project" value="InterPro"/>
</dbReference>
<comment type="caution">
    <text evidence="3">The sequence shown here is derived from an EMBL/GenBank/DDBJ whole genome shotgun (WGS) entry which is preliminary data.</text>
</comment>
<sequence length="78" mass="9516">MPALDVTELYKRRWDIEVFFKFIKQKLGYKHFLSHSLNGMKVYIYMILITDLLFLIYKARKKLHGFKIPLFQFTLDLE</sequence>
<proteinExistence type="predicted"/>
<feature type="domain" description="Transposase IS4-like" evidence="2">
    <location>
        <begin position="2"/>
        <end position="49"/>
    </location>
</feature>
<dbReference type="Proteomes" id="UP000024842">
    <property type="component" value="Unassembled WGS sequence"/>
</dbReference>
<dbReference type="GO" id="GO:0006313">
    <property type="term" value="P:DNA transposition"/>
    <property type="evidence" value="ECO:0007669"/>
    <property type="project" value="InterPro"/>
</dbReference>
<dbReference type="SUPFAM" id="SSF53098">
    <property type="entry name" value="Ribonuclease H-like"/>
    <property type="match status" value="1"/>
</dbReference>
<evidence type="ECO:0000313" key="3">
    <source>
        <dbReference type="EMBL" id="GAJ46791.1"/>
    </source>
</evidence>
<dbReference type="AlphaFoldDB" id="A0A023DZ30"/>
<organism evidence="3 4">
    <name type="scientific">Holospora elegans E1</name>
    <dbReference type="NCBI Taxonomy" id="1427503"/>
    <lineage>
        <taxon>Bacteria</taxon>
        <taxon>Pseudomonadati</taxon>
        <taxon>Pseudomonadota</taxon>
        <taxon>Alphaproteobacteria</taxon>
        <taxon>Holosporales</taxon>
        <taxon>Holosporaceae</taxon>
        <taxon>Holospora</taxon>
    </lineage>
</organism>
<keyword evidence="1" id="KW-0812">Transmembrane</keyword>
<evidence type="ECO:0000256" key="1">
    <source>
        <dbReference type="SAM" id="Phobius"/>
    </source>
</evidence>